<name>A0ACC1JFA1_9FUNG</name>
<organism evidence="1 2">
    <name type="scientific">Linderina macrospora</name>
    <dbReference type="NCBI Taxonomy" id="4868"/>
    <lineage>
        <taxon>Eukaryota</taxon>
        <taxon>Fungi</taxon>
        <taxon>Fungi incertae sedis</taxon>
        <taxon>Zoopagomycota</taxon>
        <taxon>Kickxellomycotina</taxon>
        <taxon>Kickxellomycetes</taxon>
        <taxon>Kickxellales</taxon>
        <taxon>Kickxellaceae</taxon>
        <taxon>Linderina</taxon>
    </lineage>
</organism>
<keyword evidence="2" id="KW-1185">Reference proteome</keyword>
<dbReference type="EC" id="2.7.7.6" evidence="1"/>
<keyword evidence="1" id="KW-0548">Nucleotidyltransferase</keyword>
<evidence type="ECO:0000313" key="1">
    <source>
        <dbReference type="EMBL" id="KAJ1949800.1"/>
    </source>
</evidence>
<protein>
    <submittedName>
        <fullName evidence="1">DNA-directed RNA polymerase</fullName>
        <ecNumber evidence="1">2.7.7.6</ecNumber>
    </submittedName>
</protein>
<keyword evidence="1" id="KW-0240">DNA-directed RNA polymerase</keyword>
<dbReference type="Proteomes" id="UP001150603">
    <property type="component" value="Unassembled WGS sequence"/>
</dbReference>
<proteinExistence type="predicted"/>
<accession>A0ACC1JFA1</accession>
<comment type="caution">
    <text evidence="1">The sequence shown here is derived from an EMBL/GenBank/DDBJ whole genome shotgun (WGS) entry which is preliminary data.</text>
</comment>
<feature type="non-terminal residue" evidence="1">
    <location>
        <position position="1231"/>
    </location>
</feature>
<keyword evidence="1" id="KW-0808">Transferase</keyword>
<evidence type="ECO:0000313" key="2">
    <source>
        <dbReference type="Proteomes" id="UP001150603"/>
    </source>
</evidence>
<dbReference type="EMBL" id="JANBPW010000357">
    <property type="protein sequence ID" value="KAJ1949800.1"/>
    <property type="molecule type" value="Genomic_DNA"/>
</dbReference>
<sequence>MSQLLLRAIRSSGGSQGSRALFSRQNTTMRSLRTTALSPSSCMIHAHLQEQKQAPAHIRRFSQRAGLRLQQQQEQVEQSEAVVGRDDANSLFAPTNNSLIALNDMRQDTEMLHYLQTGKSLTEQLSMMQACLINGNADRAQRILIGMYKLYPEAMHEVVDVSIHNEIIGGLLAAKPRPLTTEALLWYDQMERHYKVEPNTNTFAILIGGFVRFDMRNVAVVLMQEMLRGGHNFRDLLLSSYLSDRDIEKIKEVARGILNTNEENVDVATKLLDAVKDAEQRLDQISKESGVNLEESSQGNGVLISVDSDNAQSSGLASTEVMGIQQLQGVLESLSRNDLEGYNLQLRLERDTYDVALARFKEINSQRGDPLLSTDLSRLKKVSADWLPQLELLIEEEQSRCEKAVEDHSDHARAQYGRFLLQLDAPKLAVITILEVLRMQSTDNKDFSADTSVKINGTKTVTLVTSLATAVHNEIRFENMKKRTNRHIAGRNVSVAKLASSGKLFNMTVRRAQAQMARDSATQAWLDSWDIPTKTRIGSLLLSMLIEAARIPEQYRDESTGQLLTRPVPAFTHSYVMLKGRKYGVVVPHGTLREMFRKDSLISVVNARHLPMLVPPRPWLTYNSGGYLTQNEPCMRMKESNEQLRYLKKASNEDRLTTLLAGLDSLGLTKWSINRPVFEAVRKVWNSGREIAEIPPSTYDVPEPAKPDDYDTNPQAKLKYGVEMKEWSNGRANQHSRRCDCNYKVEIARAFLDHPMYFPHNMDFRGRAYPIPPHFNHLGNDLCRGLLLFHEGRELTERGMYWLRIHLANLCGKDKLSHTDRLQFVEDNLAKIMQSADDPVPDAFLRGDEGVERPWWLEAEDPWQALAACIELANALRSPDPAKYVSHLHVHQDGTCNGLQHYAAMGRDTKGALEVNLMPSKSPQDVYSGILRVVERRVNEDAEQGVEEAKLLKDQLTRKIVKQTVMTNVYGVTLIGAKEQISARLREVKDEHGQHVFDVLKVSKLAMYVAKKIFESLGEMFTQAQQIQNWLNESARRVAKSMPASALAAWRNMVLENKDAKEKFREAMKDAKTNDRILDSTKIMELRPDLGPGAMRRRRLNDLATKPMTTVVWTTPLGLTVVQPYRRLVTRNVATSLQHIAVQDANMPAPVNSQKQKTAFPPNFVHSLDASHMILSAIECKKADLVFASVHDSYWTHACDVDRMNVILRDQFVQLHTLDIMGNLKNEFEER</sequence>
<gene>
    <name evidence="1" type="primary">RPO41</name>
    <name evidence="1" type="ORF">FBU59_000984</name>
</gene>
<keyword evidence="1" id="KW-0804">Transcription</keyword>
<reference evidence="1" key="1">
    <citation type="submission" date="2022-07" db="EMBL/GenBank/DDBJ databases">
        <title>Phylogenomic reconstructions and comparative analyses of Kickxellomycotina fungi.</title>
        <authorList>
            <person name="Reynolds N.K."/>
            <person name="Stajich J.E."/>
            <person name="Barry K."/>
            <person name="Grigoriev I.V."/>
            <person name="Crous P."/>
            <person name="Smith M.E."/>
        </authorList>
    </citation>
    <scope>NUCLEOTIDE SEQUENCE</scope>
    <source>
        <strain evidence="1">NRRL 5244</strain>
    </source>
</reference>